<accession>A0ABD2PSP6</accession>
<dbReference type="AlphaFoldDB" id="A0ABD2PSP6"/>
<dbReference type="EMBL" id="JBJKFK010002896">
    <property type="protein sequence ID" value="KAL3310501.1"/>
    <property type="molecule type" value="Genomic_DNA"/>
</dbReference>
<feature type="signal peptide" evidence="1">
    <location>
        <begin position="1"/>
        <end position="23"/>
    </location>
</feature>
<evidence type="ECO:0000313" key="3">
    <source>
        <dbReference type="Proteomes" id="UP001626550"/>
    </source>
</evidence>
<comment type="caution">
    <text evidence="2">The sequence shown here is derived from an EMBL/GenBank/DDBJ whole genome shotgun (WGS) entry which is preliminary data.</text>
</comment>
<dbReference type="Proteomes" id="UP001626550">
    <property type="component" value="Unassembled WGS sequence"/>
</dbReference>
<keyword evidence="1" id="KW-0732">Signal</keyword>
<keyword evidence="3" id="KW-1185">Reference proteome</keyword>
<gene>
    <name evidence="2" type="ORF">Ciccas_010935</name>
</gene>
<name>A0ABD2PSP6_9PLAT</name>
<sequence>MHVASAAVAVVSWRAFLTLITNACSHFSPEKIRHHVTQLYSYVHGHEIPPGSSFDRSISVKLQVLVNEAQFKVDHGTPVSLLIITDLDMVRCLEIVCLMYLP</sequence>
<evidence type="ECO:0000313" key="2">
    <source>
        <dbReference type="EMBL" id="KAL3310501.1"/>
    </source>
</evidence>
<protein>
    <submittedName>
        <fullName evidence="2">Uncharacterized protein</fullName>
    </submittedName>
</protein>
<evidence type="ECO:0000256" key="1">
    <source>
        <dbReference type="SAM" id="SignalP"/>
    </source>
</evidence>
<feature type="chain" id="PRO_5044780828" evidence="1">
    <location>
        <begin position="24"/>
        <end position="102"/>
    </location>
</feature>
<proteinExistence type="predicted"/>
<organism evidence="2 3">
    <name type="scientific">Cichlidogyrus casuarinus</name>
    <dbReference type="NCBI Taxonomy" id="1844966"/>
    <lineage>
        <taxon>Eukaryota</taxon>
        <taxon>Metazoa</taxon>
        <taxon>Spiralia</taxon>
        <taxon>Lophotrochozoa</taxon>
        <taxon>Platyhelminthes</taxon>
        <taxon>Monogenea</taxon>
        <taxon>Monopisthocotylea</taxon>
        <taxon>Dactylogyridea</taxon>
        <taxon>Ancyrocephalidae</taxon>
        <taxon>Cichlidogyrus</taxon>
    </lineage>
</organism>
<reference evidence="2 3" key="1">
    <citation type="submission" date="2024-11" db="EMBL/GenBank/DDBJ databases">
        <title>Adaptive evolution of stress response genes in parasites aligns with host niche diversity.</title>
        <authorList>
            <person name="Hahn C."/>
            <person name="Resl P."/>
        </authorList>
    </citation>
    <scope>NUCLEOTIDE SEQUENCE [LARGE SCALE GENOMIC DNA]</scope>
    <source>
        <strain evidence="2">EGGRZ-B1_66</strain>
        <tissue evidence="2">Body</tissue>
    </source>
</reference>